<dbReference type="EMBL" id="KE747840">
    <property type="protein sequence ID" value="RMZ73495.1"/>
    <property type="molecule type" value="Genomic_DNA"/>
</dbReference>
<keyword evidence="5 14" id="KW-0732">Signal</keyword>
<dbReference type="Pfam" id="PF00295">
    <property type="entry name" value="Glyco_hydro_28"/>
    <property type="match status" value="1"/>
</dbReference>
<gene>
    <name evidence="15" type="ORF">GMOD_00008013</name>
</gene>
<evidence type="ECO:0000256" key="12">
    <source>
        <dbReference type="PROSITE-ProRule" id="PRU10052"/>
    </source>
</evidence>
<dbReference type="SMART" id="SM00710">
    <property type="entry name" value="PbH1"/>
    <property type="match status" value="5"/>
</dbReference>
<evidence type="ECO:0000256" key="14">
    <source>
        <dbReference type="SAM" id="SignalP"/>
    </source>
</evidence>
<dbReference type="AlphaFoldDB" id="A0A3M7MG64"/>
<evidence type="ECO:0000256" key="3">
    <source>
        <dbReference type="ARBA" id="ARBA00012736"/>
    </source>
</evidence>
<dbReference type="Gene3D" id="2.160.20.10">
    <property type="entry name" value="Single-stranded right-handed beta-helix, Pectin lyase-like"/>
    <property type="match status" value="1"/>
</dbReference>
<dbReference type="GO" id="GO:0005576">
    <property type="term" value="C:extracellular region"/>
    <property type="evidence" value="ECO:0007669"/>
    <property type="project" value="UniProtKB-SubCell"/>
</dbReference>
<evidence type="ECO:0000313" key="16">
    <source>
        <dbReference type="Proteomes" id="UP000265663"/>
    </source>
</evidence>
<keyword evidence="4" id="KW-0964">Secreted</keyword>
<dbReference type="EC" id="3.2.1.15" evidence="3"/>
<evidence type="ECO:0000256" key="11">
    <source>
        <dbReference type="ARBA" id="ARBA00034074"/>
    </source>
</evidence>
<dbReference type="GO" id="GO:0004650">
    <property type="term" value="F:polygalacturonase activity"/>
    <property type="evidence" value="ECO:0007669"/>
    <property type="project" value="UniProtKB-EC"/>
</dbReference>
<dbReference type="InterPro" id="IPR006626">
    <property type="entry name" value="PbH1"/>
</dbReference>
<comment type="catalytic activity">
    <reaction evidence="11">
        <text>(1,4-alpha-D-galacturonosyl)n+m + H2O = (1,4-alpha-D-galacturonosyl)n + (1,4-alpha-D-galacturonosyl)m.</text>
        <dbReference type="EC" id="3.2.1.15"/>
    </reaction>
</comment>
<dbReference type="GO" id="GO:0045490">
    <property type="term" value="P:pectin catabolic process"/>
    <property type="evidence" value="ECO:0007669"/>
    <property type="project" value="UniProtKB-ARBA"/>
</dbReference>
<feature type="chain" id="PRO_5018107402" description="endo-polygalacturonase" evidence="14">
    <location>
        <begin position="20"/>
        <end position="388"/>
    </location>
</feature>
<dbReference type="PROSITE" id="PS00502">
    <property type="entry name" value="POLYGALACTURONASE"/>
    <property type="match status" value="1"/>
</dbReference>
<evidence type="ECO:0000256" key="6">
    <source>
        <dbReference type="ARBA" id="ARBA00022737"/>
    </source>
</evidence>
<evidence type="ECO:0000256" key="8">
    <source>
        <dbReference type="ARBA" id="ARBA00023157"/>
    </source>
</evidence>
<dbReference type="InterPro" id="IPR050434">
    <property type="entry name" value="Glycosyl_hydrlase_28"/>
</dbReference>
<keyword evidence="7 13" id="KW-0378">Hydrolase</keyword>
<dbReference type="GO" id="GO:0071555">
    <property type="term" value="P:cell wall organization"/>
    <property type="evidence" value="ECO:0007669"/>
    <property type="project" value="UniProtKB-KW"/>
</dbReference>
<keyword evidence="10" id="KW-0961">Cell wall biogenesis/degradation</keyword>
<feature type="active site" evidence="12">
    <location>
        <position position="245"/>
    </location>
</feature>
<feature type="signal peptide" evidence="14">
    <location>
        <begin position="1"/>
        <end position="19"/>
    </location>
</feature>
<evidence type="ECO:0000256" key="10">
    <source>
        <dbReference type="ARBA" id="ARBA00023316"/>
    </source>
</evidence>
<evidence type="ECO:0000313" key="15">
    <source>
        <dbReference type="EMBL" id="RMZ73495.1"/>
    </source>
</evidence>
<evidence type="ECO:0000256" key="13">
    <source>
        <dbReference type="RuleBase" id="RU361169"/>
    </source>
</evidence>
<dbReference type="PANTHER" id="PTHR31884:SF1">
    <property type="entry name" value="POLYGALACTURONASE"/>
    <property type="match status" value="1"/>
</dbReference>
<dbReference type="SUPFAM" id="SSF51126">
    <property type="entry name" value="Pectin lyase-like"/>
    <property type="match status" value="1"/>
</dbReference>
<evidence type="ECO:0000256" key="5">
    <source>
        <dbReference type="ARBA" id="ARBA00022729"/>
    </source>
</evidence>
<evidence type="ECO:0000256" key="9">
    <source>
        <dbReference type="ARBA" id="ARBA00023295"/>
    </source>
</evidence>
<dbReference type="InterPro" id="IPR000743">
    <property type="entry name" value="Glyco_hydro_28"/>
</dbReference>
<dbReference type="OrthoDB" id="1546079at2759"/>
<keyword evidence="6" id="KW-0677">Repeat</keyword>
<evidence type="ECO:0000256" key="1">
    <source>
        <dbReference type="ARBA" id="ARBA00004613"/>
    </source>
</evidence>
<evidence type="ECO:0000256" key="4">
    <source>
        <dbReference type="ARBA" id="ARBA00022525"/>
    </source>
</evidence>
<dbReference type="Proteomes" id="UP000265663">
    <property type="component" value="Unassembled WGS sequence"/>
</dbReference>
<protein>
    <recommendedName>
        <fullName evidence="3">endo-polygalacturonase</fullName>
        <ecNumber evidence="3">3.2.1.15</ecNumber>
    </recommendedName>
</protein>
<proteinExistence type="inferred from homology"/>
<keyword evidence="8" id="KW-1015">Disulfide bond</keyword>
<name>A0A3M7MG64_9PLEO</name>
<evidence type="ECO:0000256" key="7">
    <source>
        <dbReference type="ARBA" id="ARBA00022801"/>
    </source>
</evidence>
<accession>A0A3M7MG64</accession>
<comment type="similarity">
    <text evidence="2 13">Belongs to the glycosyl hydrolase 28 family.</text>
</comment>
<keyword evidence="16" id="KW-1185">Reference proteome</keyword>
<dbReference type="PANTHER" id="PTHR31884">
    <property type="entry name" value="POLYGALACTURONASE"/>
    <property type="match status" value="1"/>
</dbReference>
<organism evidence="15 16">
    <name type="scientific">Pyrenophora seminiperda CCB06</name>
    <dbReference type="NCBI Taxonomy" id="1302712"/>
    <lineage>
        <taxon>Eukaryota</taxon>
        <taxon>Fungi</taxon>
        <taxon>Dikarya</taxon>
        <taxon>Ascomycota</taxon>
        <taxon>Pezizomycotina</taxon>
        <taxon>Dothideomycetes</taxon>
        <taxon>Pleosporomycetidae</taxon>
        <taxon>Pleosporales</taxon>
        <taxon>Pleosporineae</taxon>
        <taxon>Pleosporaceae</taxon>
        <taxon>Pyrenophora</taxon>
    </lineage>
</organism>
<comment type="subcellular location">
    <subcellularLocation>
        <location evidence="1">Secreted</location>
    </subcellularLocation>
</comment>
<dbReference type="InterPro" id="IPR012334">
    <property type="entry name" value="Pectin_lyas_fold"/>
</dbReference>
<sequence>MVAVTLGVFFSSLAATAVAAPAEKRATCTFSGATGAADAMAAQSSCPTMTLSNLSVPAGTTLDLSKLADGTTVVFEGTTTFGYKEWAGPLLNIGGNKITVKGAAGSALDGQGALYWDGKGGNGGKTKPKFFSAHSLKSSTITDIMIKNPPVQVVSINGCDGLTITGMTIDASAGDKGALGHNTDGFDIGSSNNVIIDGAKVYNQDDCVAINSGTVSNTIILCTCLLTNIRTQGITFKNGLCSGGHGLSIGSVGGRSDNVVDTVTFSNSQVTKSVNGIRVKASSGQTGKINKVTYSGITLSSISKYGVLIEQNYDGGDLHGVAGTGIPITGLTLSNISGTGAVAASGNDVVITCGSSTSCTGWTWTGVSVTGGKTYASCTNVPSVTKCS</sequence>
<dbReference type="InterPro" id="IPR011050">
    <property type="entry name" value="Pectin_lyase_fold/virulence"/>
</dbReference>
<evidence type="ECO:0000256" key="2">
    <source>
        <dbReference type="ARBA" id="ARBA00008834"/>
    </source>
</evidence>
<reference evidence="15 16" key="1">
    <citation type="journal article" date="2014" name="PLoS ONE">
        <title>De novo Genome Assembly of the Fungal Plant Pathogen Pyrenophora semeniperda.</title>
        <authorList>
            <person name="Soliai M.M."/>
            <person name="Meyer S.E."/>
            <person name="Udall J.A."/>
            <person name="Elzinga D.E."/>
            <person name="Hermansen R.A."/>
            <person name="Bodily P.M."/>
            <person name="Hart A.A."/>
            <person name="Coleman C.E."/>
        </authorList>
    </citation>
    <scope>NUCLEOTIDE SEQUENCE [LARGE SCALE GENOMIC DNA]</scope>
    <source>
        <strain evidence="15 16">CCB06</strain>
        <tissue evidence="15">Mycelium</tissue>
    </source>
</reference>
<dbReference type="FunFam" id="2.160.20.10:FF:000002">
    <property type="entry name" value="Endopolygalacturonase D"/>
    <property type="match status" value="1"/>
</dbReference>
<keyword evidence="9 13" id="KW-0326">Glycosidase</keyword>